<dbReference type="Proteomes" id="UP000541610">
    <property type="component" value="Unassembled WGS sequence"/>
</dbReference>
<name>A0A7J6P3G8_PEROL</name>
<organism evidence="1 2">
    <name type="scientific">Perkinsus olseni</name>
    <name type="common">Perkinsus atlanticus</name>
    <dbReference type="NCBI Taxonomy" id="32597"/>
    <lineage>
        <taxon>Eukaryota</taxon>
        <taxon>Sar</taxon>
        <taxon>Alveolata</taxon>
        <taxon>Perkinsozoa</taxon>
        <taxon>Perkinsea</taxon>
        <taxon>Perkinsida</taxon>
        <taxon>Perkinsidae</taxon>
        <taxon>Perkinsus</taxon>
    </lineage>
</organism>
<comment type="caution">
    <text evidence="1">The sequence shown here is derived from an EMBL/GenBank/DDBJ whole genome shotgun (WGS) entry which is preliminary data.</text>
</comment>
<accession>A0A7J6P3G8</accession>
<dbReference type="EMBL" id="JABANP010000094">
    <property type="protein sequence ID" value="KAF4690669.1"/>
    <property type="molecule type" value="Genomic_DNA"/>
</dbReference>
<dbReference type="OrthoDB" id="447734at2759"/>
<evidence type="ECO:0000313" key="2">
    <source>
        <dbReference type="Proteomes" id="UP000541610"/>
    </source>
</evidence>
<reference evidence="1 2" key="1">
    <citation type="submission" date="2020-04" db="EMBL/GenBank/DDBJ databases">
        <title>Perkinsus olseni comparative genomics.</title>
        <authorList>
            <person name="Bogema D.R."/>
        </authorList>
    </citation>
    <scope>NUCLEOTIDE SEQUENCE [LARGE SCALE GENOMIC DNA]</scope>
    <source>
        <strain evidence="1">00978-12</strain>
    </source>
</reference>
<protein>
    <submittedName>
        <fullName evidence="1">Uncharacterized protein</fullName>
    </submittedName>
</protein>
<dbReference type="AlphaFoldDB" id="A0A7J6P3G8"/>
<sequence length="124" mass="13608">MAANMDHGRVLMERKEFKHQLPVSVGASRAAPKHCSTPSADDIETLVHPAAIPYDELKKKIKCIVEDPPSADHFLTGSDNYVQWRVTILETLADADEAPNKLLAEAVISCLKGSWNPLDMAGTR</sequence>
<proteinExistence type="predicted"/>
<evidence type="ECO:0000313" key="1">
    <source>
        <dbReference type="EMBL" id="KAF4690669.1"/>
    </source>
</evidence>
<gene>
    <name evidence="1" type="ORF">FOZ60_017036</name>
</gene>